<reference evidence="2 3" key="1">
    <citation type="journal article" date="2022" name="bioRxiv">
        <title>Genomics of Preaxostyla Flagellates Illuminates Evolutionary Transitions and the Path Towards Mitochondrial Loss.</title>
        <authorList>
            <person name="Novak L.V.F."/>
            <person name="Treitli S.C."/>
            <person name="Pyrih J."/>
            <person name="Halakuc P."/>
            <person name="Pipaliya S.V."/>
            <person name="Vacek V."/>
            <person name="Brzon O."/>
            <person name="Soukal P."/>
            <person name="Eme L."/>
            <person name="Dacks J.B."/>
            <person name="Karnkowska A."/>
            <person name="Elias M."/>
            <person name="Hampl V."/>
        </authorList>
    </citation>
    <scope>NUCLEOTIDE SEQUENCE [LARGE SCALE GENOMIC DNA]</scope>
    <source>
        <strain evidence="2">NAU3</strain>
        <tissue evidence="2">Gut</tissue>
    </source>
</reference>
<organism evidence="2 3">
    <name type="scientific">Blattamonas nauphoetae</name>
    <dbReference type="NCBI Taxonomy" id="2049346"/>
    <lineage>
        <taxon>Eukaryota</taxon>
        <taxon>Metamonada</taxon>
        <taxon>Preaxostyla</taxon>
        <taxon>Oxymonadida</taxon>
        <taxon>Blattamonas</taxon>
    </lineage>
</organism>
<gene>
    <name evidence="2" type="ORF">BLNAU_16095</name>
</gene>
<proteinExistence type="predicted"/>
<evidence type="ECO:0000313" key="3">
    <source>
        <dbReference type="Proteomes" id="UP001281761"/>
    </source>
</evidence>
<dbReference type="Proteomes" id="UP001281761">
    <property type="component" value="Unassembled WGS sequence"/>
</dbReference>
<evidence type="ECO:0000313" key="2">
    <source>
        <dbReference type="EMBL" id="KAK2948989.1"/>
    </source>
</evidence>
<comment type="caution">
    <text evidence="2">The sequence shown here is derived from an EMBL/GenBank/DDBJ whole genome shotgun (WGS) entry which is preliminary data.</text>
</comment>
<sequence length="1043" mass="117945">MQYPPTNQIIAPLSPTNRRAKGRRMRQVQMPECPEDVIENLHRYPLLVWYDSTASKDSEDSLLKDKFVKTLRSLIASKCAAGEEVEWQDLMEWFVCAVIGLDSKRSQSNRSFWFDWDDVVVDGFGTARINLSASHSDSSPPHSPQSFSDGVTRLSQLFLEFVKDLSTSNCLSLLTEQYSPNNMLLSILHHLIHHLVNVGHLIPDCDPSEFEKIVGHFINKYIDSKGFHLDMIDDLRLIPLFTYILVSTLEDQVYVLSEDRLTDTDIDTESPKYSTFLHLIAPAFIEIKKQFDPDVFEEARRISSWKERLQKVAGGEEVENDTSFLKLPFFRPTLLSLQAKFQQLTSSKDADDNSTSSLHSSHSSPHTSLAAHLDSSLRTHTSAAQFKQESLKLLTILHSLLTSPLPPSLTEHTPTDLSAAILTVLQYVPINLNENFKSSLFDEADDEKLARSLMRCRSVCELVGAENCIDDIPEFFDRTISALGSSDRFVRAAGFLLIVEMIDTSCVIPLLPRVLDRLRSAFRDGQPEEQIVLLQISTKWNLTYSQGHSLPPFPAKEFDWDGLIRADLSFGDTLIDTIYLIMLHRHPSIDDQIEKTKATQFLLSFEQHQQAVSKIVSILEERHRKKSDSGETECLLSFCLLISLLSSSDFPPTLTTFLVDHPDITGHFHPLPHVHKTYLLCHASLNPRKPHQPPLDLLFERTLRMNPVFFIFSDDSSPSIDLPPTLLDTSLCGFHAFFRRGIHLILMGTDDVIYGHHLANLFWMFTTPLATDTFELFVSFPPPLVVRFFLPILSLQVDSTYSRYVDILKGMISTLLIFTAPFGDLHSVRELSRYIDDKDTFTLDRMIELVFPSQFECLALLNIPTGFGPILDQSSTDTSLDHFESFFRRALSIDDSVEPVQFNTDMSEFLSEQASNVKKELSAIGAMTRDLNSESAAMHAVDIGDLKRCAVAILSPVPAEVSVYLEFVKRVVSLCSVESVMEMVRFGMLEIVIRGVSESSFLEDYENGICVIGILLRSICEFGNEQEMVSHDFSRLLSQTELS</sequence>
<evidence type="ECO:0008006" key="4">
    <source>
        <dbReference type="Google" id="ProtNLM"/>
    </source>
</evidence>
<protein>
    <recommendedName>
        <fullName evidence="4">RNA polymerase II assembly factor Rtp1 C-terminal domain-containing protein</fullName>
    </recommendedName>
</protein>
<feature type="region of interest" description="Disordered" evidence="1">
    <location>
        <begin position="346"/>
        <end position="372"/>
    </location>
</feature>
<dbReference type="EMBL" id="JARBJD010000165">
    <property type="protein sequence ID" value="KAK2948989.1"/>
    <property type="molecule type" value="Genomic_DNA"/>
</dbReference>
<name>A0ABQ9XC71_9EUKA</name>
<accession>A0ABQ9XC71</accession>
<keyword evidence="3" id="KW-1185">Reference proteome</keyword>
<evidence type="ECO:0000256" key="1">
    <source>
        <dbReference type="SAM" id="MobiDB-lite"/>
    </source>
</evidence>
<feature type="compositionally biased region" description="Low complexity" evidence="1">
    <location>
        <begin position="354"/>
        <end position="372"/>
    </location>
</feature>